<dbReference type="PROSITE" id="PS01125">
    <property type="entry name" value="ROK"/>
    <property type="match status" value="1"/>
</dbReference>
<comment type="caution">
    <text evidence="2">The sequence shown here is derived from an EMBL/GenBank/DDBJ whole genome shotgun (WGS) entry which is preliminary data.</text>
</comment>
<organism evidence="2 3">
    <name type="scientific">Nocardioides nanhaiensis</name>
    <dbReference type="NCBI Taxonomy" id="1476871"/>
    <lineage>
        <taxon>Bacteria</taxon>
        <taxon>Bacillati</taxon>
        <taxon>Actinomycetota</taxon>
        <taxon>Actinomycetes</taxon>
        <taxon>Propionibacteriales</taxon>
        <taxon>Nocardioidaceae</taxon>
        <taxon>Nocardioides</taxon>
    </lineage>
</organism>
<evidence type="ECO:0000313" key="2">
    <source>
        <dbReference type="EMBL" id="GAA4694503.1"/>
    </source>
</evidence>
<keyword evidence="3" id="KW-1185">Reference proteome</keyword>
<gene>
    <name evidence="2" type="ORF">GCM10023226_35900</name>
</gene>
<comment type="similarity">
    <text evidence="1">Belongs to the ROK (NagC/XylR) family.</text>
</comment>
<dbReference type="InterPro" id="IPR000600">
    <property type="entry name" value="ROK"/>
</dbReference>
<dbReference type="PANTHER" id="PTHR18964">
    <property type="entry name" value="ROK (REPRESSOR, ORF, KINASE) FAMILY"/>
    <property type="match status" value="1"/>
</dbReference>
<dbReference type="InterPro" id="IPR049874">
    <property type="entry name" value="ROK_cs"/>
</dbReference>
<accession>A0ABP8WTP8</accession>
<dbReference type="PANTHER" id="PTHR18964:SF173">
    <property type="entry name" value="GLUCOKINASE"/>
    <property type="match status" value="1"/>
</dbReference>
<dbReference type="Proteomes" id="UP001500621">
    <property type="component" value="Unassembled WGS sequence"/>
</dbReference>
<proteinExistence type="inferred from homology"/>
<dbReference type="EMBL" id="BAABIM010000004">
    <property type="protein sequence ID" value="GAA4694503.1"/>
    <property type="molecule type" value="Genomic_DNA"/>
</dbReference>
<dbReference type="SUPFAM" id="SSF53067">
    <property type="entry name" value="Actin-like ATPase domain"/>
    <property type="match status" value="1"/>
</dbReference>
<dbReference type="Pfam" id="PF00480">
    <property type="entry name" value="ROK"/>
    <property type="match status" value="1"/>
</dbReference>
<name>A0ABP8WTP8_9ACTN</name>
<dbReference type="InterPro" id="IPR043129">
    <property type="entry name" value="ATPase_NBD"/>
</dbReference>
<dbReference type="RefSeq" id="WP_345268460.1">
    <property type="nucleotide sequence ID" value="NZ_BAABIM010000004.1"/>
</dbReference>
<evidence type="ECO:0000256" key="1">
    <source>
        <dbReference type="ARBA" id="ARBA00006479"/>
    </source>
</evidence>
<reference evidence="3" key="1">
    <citation type="journal article" date="2019" name="Int. J. Syst. Evol. Microbiol.">
        <title>The Global Catalogue of Microorganisms (GCM) 10K type strain sequencing project: providing services to taxonomists for standard genome sequencing and annotation.</title>
        <authorList>
            <consortium name="The Broad Institute Genomics Platform"/>
            <consortium name="The Broad Institute Genome Sequencing Center for Infectious Disease"/>
            <person name="Wu L."/>
            <person name="Ma J."/>
        </authorList>
    </citation>
    <scope>NUCLEOTIDE SEQUENCE [LARGE SCALE GENOMIC DNA]</scope>
    <source>
        <strain evidence="3">JCM 18127</strain>
    </source>
</reference>
<protein>
    <submittedName>
        <fullName evidence="2">ROK family glucokinase</fullName>
    </submittedName>
</protein>
<dbReference type="Gene3D" id="3.30.420.40">
    <property type="match status" value="2"/>
</dbReference>
<evidence type="ECO:0000313" key="3">
    <source>
        <dbReference type="Proteomes" id="UP001500621"/>
    </source>
</evidence>
<sequence length="309" mass="32028">MHAGARARVGVDVGGTKVLAVVVDEGGVVRRRLQTALPAGERTPAVLEETLTRAVRDVVDRVALSSLEGVGLSLAGLVDTQADRVRYCTHLPWRDDPVRARLAARWGTRVVVENDATCAAVAEHRLGAAQGLDSFVLVTLGTGIGGALVVDGEVWRGAGGMAGEFGHAPVVPAHLGGVACTCGLRGCWEMYCSGHALRRWCAEHAPERADLRDGPEITAAAVAGDVVALRAFEEVGTWLGRGLAALVAGYDPALLVVGGGVSAAGDLLLDPARTELERATYAARHRRLPPLVQAECGPEAGAVGAALLL</sequence>